<feature type="chain" id="PRO_5013093822" description="WSC domain-containing protein" evidence="3">
    <location>
        <begin position="34"/>
        <end position="401"/>
    </location>
</feature>
<evidence type="ECO:0000256" key="2">
    <source>
        <dbReference type="SAM" id="Phobius"/>
    </source>
</evidence>
<dbReference type="AlphaFoldDB" id="A0A1V6TWM8"/>
<evidence type="ECO:0008006" key="6">
    <source>
        <dbReference type="Google" id="ProtNLM"/>
    </source>
</evidence>
<evidence type="ECO:0000313" key="5">
    <source>
        <dbReference type="Proteomes" id="UP000191342"/>
    </source>
</evidence>
<feature type="signal peptide" evidence="3">
    <location>
        <begin position="1"/>
        <end position="33"/>
    </location>
</feature>
<keyword evidence="3" id="KW-0732">Signal</keyword>
<feature type="compositionally biased region" description="Polar residues" evidence="1">
    <location>
        <begin position="273"/>
        <end position="282"/>
    </location>
</feature>
<evidence type="ECO:0000256" key="1">
    <source>
        <dbReference type="SAM" id="MobiDB-lite"/>
    </source>
</evidence>
<feature type="compositionally biased region" description="Basic and acidic residues" evidence="1">
    <location>
        <begin position="391"/>
        <end position="401"/>
    </location>
</feature>
<keyword evidence="2" id="KW-0812">Transmembrane</keyword>
<sequence>MLGLSDSSSRSSRMLAFFLAVILLNSPTPVVFGLKTTPGSPCADVCGTTTNTTSSEIACLDHSFNQTSVGKSFKNCISCQLDSDFHDQNTGESDVNWGLYNLRYAFSTCVFGSPDSISNVSSPCPVACDGVRLAVETNIEDPDTSNLNSWCETPSFADNVVNTCEFCYNLTSSQVYMANFLESIRYNCHFKTATGNTFNIAPTRIFSQSLLPSSLSLETPGTDSSNLNLGVVIAVPIVGFLILVSALTVCCFFFIRHRRKKARRNRNAPHMYNNWSGASPTSAQQQQAWAEQQMYNPDGYGHGSGFGFVDNDGRGQELAYGHGQDQRYQIQQYQQHFQGQDKSGFSQDIIEEPAQQQYHPQHAQVPAHAQTFNPDQKGQHAQVSVHPQIFDPDRKDPQQWQ</sequence>
<name>A0A1V6TWM8_9EURO</name>
<proteinExistence type="predicted"/>
<dbReference type="OrthoDB" id="5426678at2759"/>
<dbReference type="Proteomes" id="UP000191342">
    <property type="component" value="Unassembled WGS sequence"/>
</dbReference>
<dbReference type="EMBL" id="MLQL01000002">
    <property type="protein sequence ID" value="OQE30671.1"/>
    <property type="molecule type" value="Genomic_DNA"/>
</dbReference>
<feature type="compositionally biased region" description="Polar residues" evidence="1">
    <location>
        <begin position="372"/>
        <end position="382"/>
    </location>
</feature>
<evidence type="ECO:0000313" key="4">
    <source>
        <dbReference type="EMBL" id="OQE30671.1"/>
    </source>
</evidence>
<evidence type="ECO:0000256" key="3">
    <source>
        <dbReference type="SAM" id="SignalP"/>
    </source>
</evidence>
<protein>
    <recommendedName>
        <fullName evidence="6">WSC domain-containing protein</fullName>
    </recommendedName>
</protein>
<feature type="transmembrane region" description="Helical" evidence="2">
    <location>
        <begin position="229"/>
        <end position="255"/>
    </location>
</feature>
<comment type="caution">
    <text evidence="4">The sequence shown here is derived from an EMBL/GenBank/DDBJ whole genome shotgun (WGS) entry which is preliminary data.</text>
</comment>
<keyword evidence="2" id="KW-1133">Transmembrane helix</keyword>
<accession>A0A1V6TWM8</accession>
<keyword evidence="2" id="KW-0472">Membrane</keyword>
<feature type="region of interest" description="Disordered" evidence="1">
    <location>
        <begin position="372"/>
        <end position="401"/>
    </location>
</feature>
<gene>
    <name evidence="4" type="ORF">PENFLA_c002G06628</name>
</gene>
<reference evidence="5" key="1">
    <citation type="journal article" date="2017" name="Nat. Microbiol.">
        <title>Global analysis of biosynthetic gene clusters reveals vast potential of secondary metabolite production in Penicillium species.</title>
        <authorList>
            <person name="Nielsen J.C."/>
            <person name="Grijseels S."/>
            <person name="Prigent S."/>
            <person name="Ji B."/>
            <person name="Dainat J."/>
            <person name="Nielsen K.F."/>
            <person name="Frisvad J.C."/>
            <person name="Workman M."/>
            <person name="Nielsen J."/>
        </authorList>
    </citation>
    <scope>NUCLEOTIDE SEQUENCE [LARGE SCALE GENOMIC DNA]</scope>
    <source>
        <strain evidence="5">IBT 14082</strain>
    </source>
</reference>
<feature type="region of interest" description="Disordered" evidence="1">
    <location>
        <begin position="265"/>
        <end position="284"/>
    </location>
</feature>
<keyword evidence="5" id="KW-1185">Reference proteome</keyword>
<organism evidence="4 5">
    <name type="scientific">Penicillium flavigenum</name>
    <dbReference type="NCBI Taxonomy" id="254877"/>
    <lineage>
        <taxon>Eukaryota</taxon>
        <taxon>Fungi</taxon>
        <taxon>Dikarya</taxon>
        <taxon>Ascomycota</taxon>
        <taxon>Pezizomycotina</taxon>
        <taxon>Eurotiomycetes</taxon>
        <taxon>Eurotiomycetidae</taxon>
        <taxon>Eurotiales</taxon>
        <taxon>Aspergillaceae</taxon>
        <taxon>Penicillium</taxon>
    </lineage>
</organism>